<sequence length="183" mass="18618">MILHPHPARRRRLSSAAVALVLAVGLTACAGTEAGTDGTAPSAPTPAPSASASAAPPVAAPAPPTTVGSGPEDSFRAWLAASREPAAATACAYMTPELAQRMVDEVTATGFPGITDCEGLIEMTAGLYAAVGQSSEATVELVEQTPEHAVLDVVYAEGSSCGRVVLRPGPGHWVLDERSQEEC</sequence>
<evidence type="ECO:0008006" key="5">
    <source>
        <dbReference type="Google" id="ProtNLM"/>
    </source>
</evidence>
<reference evidence="3 4" key="1">
    <citation type="submission" date="2021-05" db="EMBL/GenBank/DDBJ databases">
        <title>Novel species in genus Cellulomonas.</title>
        <authorList>
            <person name="Zhang G."/>
        </authorList>
    </citation>
    <scope>NUCLEOTIDE SEQUENCE [LARGE SCALE GENOMIC DNA]</scope>
    <source>
        <strain evidence="4">zg-ZUI222</strain>
    </source>
</reference>
<feature type="chain" id="PRO_5047388375" description="Lipoprotein" evidence="2">
    <location>
        <begin position="31"/>
        <end position="183"/>
    </location>
</feature>
<evidence type="ECO:0000313" key="4">
    <source>
        <dbReference type="Proteomes" id="UP000677804"/>
    </source>
</evidence>
<dbReference type="EMBL" id="CP074405">
    <property type="protein sequence ID" value="QVI63413.1"/>
    <property type="molecule type" value="Genomic_DNA"/>
</dbReference>
<feature type="signal peptide" evidence="2">
    <location>
        <begin position="1"/>
        <end position="30"/>
    </location>
</feature>
<gene>
    <name evidence="3" type="ORF">KG103_05935</name>
</gene>
<evidence type="ECO:0000313" key="3">
    <source>
        <dbReference type="EMBL" id="QVI63413.1"/>
    </source>
</evidence>
<protein>
    <recommendedName>
        <fullName evidence="5">Lipoprotein</fullName>
    </recommendedName>
</protein>
<feature type="region of interest" description="Disordered" evidence="1">
    <location>
        <begin position="35"/>
        <end position="73"/>
    </location>
</feature>
<organism evidence="3 4">
    <name type="scientific">Cellulomonas wangleii</name>
    <dbReference type="NCBI Taxonomy" id="2816956"/>
    <lineage>
        <taxon>Bacteria</taxon>
        <taxon>Bacillati</taxon>
        <taxon>Actinomycetota</taxon>
        <taxon>Actinomycetes</taxon>
        <taxon>Micrococcales</taxon>
        <taxon>Cellulomonadaceae</taxon>
        <taxon>Cellulomonas</taxon>
    </lineage>
</organism>
<keyword evidence="2" id="KW-0732">Signal</keyword>
<evidence type="ECO:0000256" key="1">
    <source>
        <dbReference type="SAM" id="MobiDB-lite"/>
    </source>
</evidence>
<dbReference type="Proteomes" id="UP000677804">
    <property type="component" value="Chromosome"/>
</dbReference>
<accession>A0ABX8D7J8</accession>
<dbReference type="RefSeq" id="WP_207340843.1">
    <property type="nucleotide sequence ID" value="NZ_CP074405.1"/>
</dbReference>
<feature type="compositionally biased region" description="Low complexity" evidence="1">
    <location>
        <begin position="35"/>
        <end position="57"/>
    </location>
</feature>
<proteinExistence type="predicted"/>
<keyword evidence="4" id="KW-1185">Reference proteome</keyword>
<evidence type="ECO:0000256" key="2">
    <source>
        <dbReference type="SAM" id="SignalP"/>
    </source>
</evidence>
<name>A0ABX8D7J8_9CELL</name>